<dbReference type="Proteomes" id="UP000292685">
    <property type="component" value="Unassembled WGS sequence"/>
</dbReference>
<dbReference type="AlphaFoldDB" id="A0A4Q8ADC4"/>
<dbReference type="OrthoDB" id="9781481at2"/>
<evidence type="ECO:0000313" key="1">
    <source>
        <dbReference type="EMBL" id="RZU62232.1"/>
    </source>
</evidence>
<name>A0A4Q8ADC4_9MICC</name>
<dbReference type="RefSeq" id="WP_130450831.1">
    <property type="nucleotide sequence ID" value="NZ_SHLA01000001.1"/>
</dbReference>
<proteinExistence type="predicted"/>
<dbReference type="EMBL" id="SHLA01000001">
    <property type="protein sequence ID" value="RZU62232.1"/>
    <property type="molecule type" value="Genomic_DNA"/>
</dbReference>
<gene>
    <name evidence="1" type="ORF">EV380_1825</name>
</gene>
<organism evidence="1 2">
    <name type="scientific">Zhihengliuella halotolerans</name>
    <dbReference type="NCBI Taxonomy" id="370736"/>
    <lineage>
        <taxon>Bacteria</taxon>
        <taxon>Bacillati</taxon>
        <taxon>Actinomycetota</taxon>
        <taxon>Actinomycetes</taxon>
        <taxon>Micrococcales</taxon>
        <taxon>Micrococcaceae</taxon>
        <taxon>Zhihengliuella</taxon>
    </lineage>
</organism>
<accession>A0A4Q8ADC4</accession>
<reference evidence="1 2" key="1">
    <citation type="submission" date="2019-02" db="EMBL/GenBank/DDBJ databases">
        <title>Sequencing the genomes of 1000 actinobacteria strains.</title>
        <authorList>
            <person name="Klenk H.-P."/>
        </authorList>
    </citation>
    <scope>NUCLEOTIDE SEQUENCE [LARGE SCALE GENOMIC DNA]</scope>
    <source>
        <strain evidence="1 2">DSM 17364</strain>
    </source>
</reference>
<keyword evidence="2" id="KW-1185">Reference proteome</keyword>
<protein>
    <submittedName>
        <fullName evidence="1">Uncharacterized protein</fullName>
    </submittedName>
</protein>
<evidence type="ECO:0000313" key="2">
    <source>
        <dbReference type="Proteomes" id="UP000292685"/>
    </source>
</evidence>
<sequence length="264" mass="29092">MTDDAALEEEAQGWNLTAVGAFLSARSETDAETAWIEALPRLSEHFTPDLWGSGTSVNPYGQGAHSNLYNVECQRDFRDWLQSNGVTPEEYAQAVGPVQYVSFQMHLLSLMDRARSNKGWRVRVIGFPSLGVVACGLGSHYQGTQNHNQMGRASQLIRARALEVLTGSSKSALEAWPSASAEDWEERGLLAEPVLSIGDLNISTYDEGRGAKLRMVRNTTVKKELATFFAIKGMTVNTFLEEGAEHLDILRSIALELGRKEPYA</sequence>
<comment type="caution">
    <text evidence="1">The sequence shown here is derived from an EMBL/GenBank/DDBJ whole genome shotgun (WGS) entry which is preliminary data.</text>
</comment>